<evidence type="ECO:0000256" key="1">
    <source>
        <dbReference type="SAM" id="Phobius"/>
    </source>
</evidence>
<evidence type="ECO:0000313" key="2">
    <source>
        <dbReference type="EMBL" id="MFC6768636.1"/>
    </source>
</evidence>
<feature type="transmembrane region" description="Helical" evidence="1">
    <location>
        <begin position="32"/>
        <end position="50"/>
    </location>
</feature>
<dbReference type="AlphaFoldDB" id="A0ABD5SXC9"/>
<keyword evidence="3" id="KW-1185">Reference proteome</keyword>
<organism evidence="2 3">
    <name type="scientific">Natrinema soli</name>
    <dbReference type="NCBI Taxonomy" id="1930624"/>
    <lineage>
        <taxon>Archaea</taxon>
        <taxon>Methanobacteriati</taxon>
        <taxon>Methanobacteriota</taxon>
        <taxon>Stenosarchaea group</taxon>
        <taxon>Halobacteria</taxon>
        <taxon>Halobacteriales</taxon>
        <taxon>Natrialbaceae</taxon>
        <taxon>Natrinema</taxon>
    </lineage>
</organism>
<keyword evidence="1" id="KW-1133">Transmembrane helix</keyword>
<proteinExistence type="predicted"/>
<comment type="caution">
    <text evidence="2">The sequence shown here is derived from an EMBL/GenBank/DDBJ whole genome shotgun (WGS) entry which is preliminary data.</text>
</comment>
<evidence type="ECO:0000313" key="3">
    <source>
        <dbReference type="Proteomes" id="UP001596383"/>
    </source>
</evidence>
<protein>
    <recommendedName>
        <fullName evidence="4">DUF485 domain-containing protein</fullName>
    </recommendedName>
</protein>
<evidence type="ECO:0008006" key="4">
    <source>
        <dbReference type="Google" id="ProtNLM"/>
    </source>
</evidence>
<keyword evidence="1" id="KW-0812">Transmembrane</keyword>
<dbReference type="EMBL" id="JBHSWV010000597">
    <property type="protein sequence ID" value="MFC6768636.1"/>
    <property type="molecule type" value="Genomic_DNA"/>
</dbReference>
<reference evidence="2 3" key="1">
    <citation type="journal article" date="2019" name="Int. J. Syst. Evol. Microbiol.">
        <title>The Global Catalogue of Microorganisms (GCM) 10K type strain sequencing project: providing services to taxonomists for standard genome sequencing and annotation.</title>
        <authorList>
            <consortium name="The Broad Institute Genomics Platform"/>
            <consortium name="The Broad Institute Genome Sequencing Center for Infectious Disease"/>
            <person name="Wu L."/>
            <person name="Ma J."/>
        </authorList>
    </citation>
    <scope>NUCLEOTIDE SEQUENCE [LARGE SCALE GENOMIC DNA]</scope>
    <source>
        <strain evidence="2 3">LMG 29247</strain>
    </source>
</reference>
<keyword evidence="1" id="KW-0472">Membrane</keyword>
<dbReference type="RefSeq" id="WP_273741387.1">
    <property type="nucleotide sequence ID" value="NZ_JAQIVI010000597.1"/>
</dbReference>
<accession>A0ABD5SXC9</accession>
<dbReference type="Proteomes" id="UP001596383">
    <property type="component" value="Unassembled WGS sequence"/>
</dbReference>
<name>A0ABD5SXC9_9EURY</name>
<sequence>MSDDRTGPFGRLLEAERQFHELMPGRGIYSKLFFRTLFWFALFSAAYTIVSGL</sequence>
<gene>
    <name evidence="2" type="ORF">ACFQE6_27585</name>
</gene>